<gene>
    <name evidence="1" type="ORF">KB449_26375</name>
</gene>
<sequence length="299" mass="33878">MPTIANFPEDLLEEHMNWHHTHHVDDPSQLRPGYGAEFLRFHRGFIRRALDWYGRQRYDTSQVAPWQRVPEEIRRAPCYDRSAEARIVMQPQSFRTADELGLFIEGSGLHGCIHETAADVYGEPDINDFDVAPRNTVFYNIHGMIDGWYRNWESAGRVNQGMLEWGGRFAAEESARDGSGEMEEALRYVPESGRWWLGHVPVDKAAGSAGAAGELASDGGRASGASLFISKRDFRQSWRLVGEGGVLGKQPDARFLRVWDTDGDGCSEVLYYSLPDGKWWEGKLSAGKLNWQEIKRLFA</sequence>
<dbReference type="RefSeq" id="WP_282911214.1">
    <property type="nucleotide sequence ID" value="NZ_JAGRPV010000001.1"/>
</dbReference>
<dbReference type="EMBL" id="JAGRPV010000001">
    <property type="protein sequence ID" value="MDI4648508.1"/>
    <property type="molecule type" value="Genomic_DNA"/>
</dbReference>
<accession>A0ABT6TNT6</accession>
<evidence type="ECO:0000313" key="1">
    <source>
        <dbReference type="EMBL" id="MDI4648508.1"/>
    </source>
</evidence>
<dbReference type="Proteomes" id="UP001161691">
    <property type="component" value="Unassembled WGS sequence"/>
</dbReference>
<evidence type="ECO:0008006" key="3">
    <source>
        <dbReference type="Google" id="ProtNLM"/>
    </source>
</evidence>
<organism evidence="1 2">
    <name type="scientific">Cohnella hashimotonis</name>
    <dbReference type="NCBI Taxonomy" id="2826895"/>
    <lineage>
        <taxon>Bacteria</taxon>
        <taxon>Bacillati</taxon>
        <taxon>Bacillota</taxon>
        <taxon>Bacilli</taxon>
        <taxon>Bacillales</taxon>
        <taxon>Paenibacillaceae</taxon>
        <taxon>Cohnella</taxon>
    </lineage>
</organism>
<protein>
    <recommendedName>
        <fullName evidence="3">Tyrosinase copper-binding domain-containing protein</fullName>
    </recommendedName>
</protein>
<evidence type="ECO:0000313" key="2">
    <source>
        <dbReference type="Proteomes" id="UP001161691"/>
    </source>
</evidence>
<name>A0ABT6TNT6_9BACL</name>
<reference evidence="1" key="1">
    <citation type="submission" date="2023-04" db="EMBL/GenBank/DDBJ databases">
        <title>Comparative genomic analysis of Cohnella hashimotonis sp. nov., isolated from the International Space Station.</title>
        <authorList>
            <person name="Venkateswaran K."/>
            <person name="Simpson A."/>
        </authorList>
    </citation>
    <scope>NUCLEOTIDE SEQUENCE</scope>
    <source>
        <strain evidence="1">F6_2S_P_1</strain>
    </source>
</reference>
<proteinExistence type="predicted"/>
<comment type="caution">
    <text evidence="1">The sequence shown here is derived from an EMBL/GenBank/DDBJ whole genome shotgun (WGS) entry which is preliminary data.</text>
</comment>
<keyword evidence="2" id="KW-1185">Reference proteome</keyword>